<evidence type="ECO:0000313" key="1">
    <source>
        <dbReference type="EMBL" id="GJM88782.1"/>
    </source>
</evidence>
<keyword evidence="3" id="KW-1185">Reference proteome</keyword>
<dbReference type="Proteomes" id="UP001054889">
    <property type="component" value="Unassembled WGS sequence"/>
</dbReference>
<accession>A0AAV5BUC7</accession>
<protein>
    <submittedName>
        <fullName evidence="2">Uncharacterized protein</fullName>
    </submittedName>
</protein>
<sequence length="70" mass="7425">MAAAVRAARGRFAVGARGCSRSRARGSTSRAAVSPCWRAGGTAPDRPEVEGETGRCLCVFLEHFGWCDLL</sequence>
<dbReference type="EMBL" id="BQKI01000002">
    <property type="protein sequence ID" value="GJM88782.1"/>
    <property type="molecule type" value="Genomic_DNA"/>
</dbReference>
<proteinExistence type="predicted"/>
<evidence type="ECO:0000313" key="3">
    <source>
        <dbReference type="Proteomes" id="UP001054889"/>
    </source>
</evidence>
<evidence type="ECO:0000313" key="2">
    <source>
        <dbReference type="EMBL" id="GJM89183.1"/>
    </source>
</evidence>
<dbReference type="AlphaFoldDB" id="A0AAV5BUC7"/>
<reference evidence="2" key="1">
    <citation type="journal article" date="2018" name="DNA Res.">
        <title>Multiple hybrid de novo genome assembly of finger millet, an orphan allotetraploid crop.</title>
        <authorList>
            <person name="Hatakeyama M."/>
            <person name="Aluri S."/>
            <person name="Balachadran M.T."/>
            <person name="Sivarajan S.R."/>
            <person name="Patrignani A."/>
            <person name="Gruter S."/>
            <person name="Poveda L."/>
            <person name="Shimizu-Inatsugi R."/>
            <person name="Baeten J."/>
            <person name="Francoijs K.J."/>
            <person name="Nataraja K.N."/>
            <person name="Reddy Y.A.N."/>
            <person name="Phadnis S."/>
            <person name="Ravikumar R.L."/>
            <person name="Schlapbach R."/>
            <person name="Sreeman S.M."/>
            <person name="Shimizu K.K."/>
        </authorList>
    </citation>
    <scope>NUCLEOTIDE SEQUENCE</scope>
</reference>
<name>A0AAV5BUC7_ELECO</name>
<organism evidence="2 3">
    <name type="scientific">Eleusine coracana subsp. coracana</name>
    <dbReference type="NCBI Taxonomy" id="191504"/>
    <lineage>
        <taxon>Eukaryota</taxon>
        <taxon>Viridiplantae</taxon>
        <taxon>Streptophyta</taxon>
        <taxon>Embryophyta</taxon>
        <taxon>Tracheophyta</taxon>
        <taxon>Spermatophyta</taxon>
        <taxon>Magnoliopsida</taxon>
        <taxon>Liliopsida</taxon>
        <taxon>Poales</taxon>
        <taxon>Poaceae</taxon>
        <taxon>PACMAD clade</taxon>
        <taxon>Chloridoideae</taxon>
        <taxon>Cynodonteae</taxon>
        <taxon>Eleusininae</taxon>
        <taxon>Eleusine</taxon>
    </lineage>
</organism>
<gene>
    <name evidence="2" type="primary">ga05346</name>
    <name evidence="1" type="synonym">ga04893</name>
    <name evidence="1" type="ORF">PR202_ga04893</name>
    <name evidence="2" type="ORF">PR202_ga05346</name>
</gene>
<dbReference type="EMBL" id="BQKI01000002">
    <property type="protein sequence ID" value="GJM89183.1"/>
    <property type="molecule type" value="Genomic_DNA"/>
</dbReference>
<reference evidence="2" key="2">
    <citation type="submission" date="2021-12" db="EMBL/GenBank/DDBJ databases">
        <title>Resequencing data analysis of finger millet.</title>
        <authorList>
            <person name="Hatakeyama M."/>
            <person name="Aluri S."/>
            <person name="Balachadran M.T."/>
            <person name="Sivarajan S.R."/>
            <person name="Poveda L."/>
            <person name="Shimizu-Inatsugi R."/>
            <person name="Schlapbach R."/>
            <person name="Sreeman S.M."/>
            <person name="Shimizu K.K."/>
        </authorList>
    </citation>
    <scope>NUCLEOTIDE SEQUENCE</scope>
</reference>
<comment type="caution">
    <text evidence="2">The sequence shown here is derived from an EMBL/GenBank/DDBJ whole genome shotgun (WGS) entry which is preliminary data.</text>
</comment>